<evidence type="ECO:0000256" key="5">
    <source>
        <dbReference type="ARBA" id="ARBA00023004"/>
    </source>
</evidence>
<evidence type="ECO:0000256" key="4">
    <source>
        <dbReference type="ARBA" id="ARBA00022982"/>
    </source>
</evidence>
<evidence type="ECO:0000259" key="6">
    <source>
        <dbReference type="Pfam" id="PF01880"/>
    </source>
</evidence>
<dbReference type="SUPFAM" id="SSF49367">
    <property type="entry name" value="Superoxide reductase-like"/>
    <property type="match status" value="1"/>
</dbReference>
<dbReference type="STRING" id="592026.GCWU0000282_002980"/>
<keyword evidence="5" id="KW-0408">Iron</keyword>
<organism evidence="7 8">
    <name type="scientific">Catonella morbi ATCC 51271</name>
    <dbReference type="NCBI Taxonomy" id="592026"/>
    <lineage>
        <taxon>Bacteria</taxon>
        <taxon>Bacillati</taxon>
        <taxon>Bacillota</taxon>
        <taxon>Clostridia</taxon>
        <taxon>Lachnospirales</taxon>
        <taxon>Lachnospiraceae</taxon>
        <taxon>Catonella</taxon>
    </lineage>
</organism>
<dbReference type="Proteomes" id="UP000018227">
    <property type="component" value="Unassembled WGS sequence"/>
</dbReference>
<dbReference type="Pfam" id="PF01880">
    <property type="entry name" value="Desulfoferrodox"/>
    <property type="match status" value="1"/>
</dbReference>
<dbReference type="InterPro" id="IPR002742">
    <property type="entry name" value="Desulfoferrodoxin_Fe-bd_dom"/>
</dbReference>
<evidence type="ECO:0000256" key="1">
    <source>
        <dbReference type="ARBA" id="ARBA00005941"/>
    </source>
</evidence>
<comment type="similarity">
    <text evidence="1">Belongs to the desulfoferrodoxin family.</text>
</comment>
<evidence type="ECO:0000256" key="2">
    <source>
        <dbReference type="ARBA" id="ARBA00022448"/>
    </source>
</evidence>
<dbReference type="EMBL" id="ACIL03000019">
    <property type="protein sequence ID" value="ESL01861.1"/>
    <property type="molecule type" value="Genomic_DNA"/>
</dbReference>
<name>V2Y2C1_9FIRM</name>
<dbReference type="HOGENOM" id="CLU_118960_1_0_9"/>
<reference evidence="7 8" key="1">
    <citation type="submission" date="2013-06" db="EMBL/GenBank/DDBJ databases">
        <authorList>
            <person name="Weinstock G."/>
            <person name="Sodergren E."/>
            <person name="Clifton S."/>
            <person name="Fulton L."/>
            <person name="Fulton B."/>
            <person name="Courtney L."/>
            <person name="Fronick C."/>
            <person name="Harrison M."/>
            <person name="Strong C."/>
            <person name="Farmer C."/>
            <person name="Delahaunty K."/>
            <person name="Markovic C."/>
            <person name="Hall O."/>
            <person name="Minx P."/>
            <person name="Tomlinson C."/>
            <person name="Mitreva M."/>
            <person name="Nelson J."/>
            <person name="Hou S."/>
            <person name="Wollam A."/>
            <person name="Pepin K.H."/>
            <person name="Johnson M."/>
            <person name="Bhonagiri V."/>
            <person name="Nash W.E."/>
            <person name="Warren W."/>
            <person name="Chinwalla A."/>
            <person name="Mardis E.R."/>
            <person name="Wilson R.K."/>
        </authorList>
    </citation>
    <scope>NUCLEOTIDE SEQUENCE [LARGE SCALE GENOMIC DNA]</scope>
    <source>
        <strain evidence="7 8">ATCC 51271</strain>
    </source>
</reference>
<dbReference type="AlphaFoldDB" id="V2Y2C1"/>
<dbReference type="Gene3D" id="2.60.40.730">
    <property type="entry name" value="SOR catalytic domain"/>
    <property type="match status" value="1"/>
</dbReference>
<evidence type="ECO:0000313" key="8">
    <source>
        <dbReference type="Proteomes" id="UP000018227"/>
    </source>
</evidence>
<keyword evidence="3" id="KW-0479">Metal-binding</keyword>
<accession>V2Y2C1</accession>
<proteinExistence type="inferred from homology"/>
<comment type="caution">
    <text evidence="7">The sequence shown here is derived from an EMBL/GenBank/DDBJ whole genome shotgun (WGS) entry which is preliminary data.</text>
</comment>
<evidence type="ECO:0000313" key="7">
    <source>
        <dbReference type="EMBL" id="ESL01861.1"/>
    </source>
</evidence>
<keyword evidence="4" id="KW-0249">Electron transport</keyword>
<feature type="domain" description="Desulfoferrodoxin ferrous iron-binding" evidence="6">
    <location>
        <begin position="59"/>
        <end position="142"/>
    </location>
</feature>
<keyword evidence="2" id="KW-0813">Transport</keyword>
<keyword evidence="8" id="KW-1185">Reference proteome</keyword>
<sequence length="144" mass="16719">MSGFYAHIKQYKEDFTMENLGFYVCKDCDFEVQVIRKGDHEHEHKLFSEELKYLKPNSKEAAVEKHVPEVSVDGDTINVVVGSVVHPMTEEHNIEWVYVETEKGGQMKHFKATDEPKAVFKIVDDKALRVYAYCNLHGLWVKEL</sequence>
<dbReference type="InterPro" id="IPR036073">
    <property type="entry name" value="Desulfoferrodoxin_Fe-bd_dom_sf"/>
</dbReference>
<evidence type="ECO:0000256" key="3">
    <source>
        <dbReference type="ARBA" id="ARBA00022723"/>
    </source>
</evidence>
<dbReference type="InterPro" id="IPR051233">
    <property type="entry name" value="Desulfoferrodoxin_SOR"/>
</dbReference>
<gene>
    <name evidence="7" type="ORF">GCWU0000282_002980</name>
</gene>
<dbReference type="eggNOG" id="COG2033">
    <property type="taxonomic scope" value="Bacteria"/>
</dbReference>
<protein>
    <submittedName>
        <fullName evidence="7">Putative superoxide reductase</fullName>
    </submittedName>
</protein>
<dbReference type="GO" id="GO:0005506">
    <property type="term" value="F:iron ion binding"/>
    <property type="evidence" value="ECO:0007669"/>
    <property type="project" value="InterPro"/>
</dbReference>
<dbReference type="PANTHER" id="PTHR36541">
    <property type="entry name" value="SUPEROXIDE REDUCTASE-RELATED"/>
    <property type="match status" value="1"/>
</dbReference>
<dbReference type="PANTHER" id="PTHR36541:SF1">
    <property type="entry name" value="SUPEROXIDE REDUCTASE-RELATED"/>
    <property type="match status" value="1"/>
</dbReference>
<dbReference type="GO" id="GO:0016491">
    <property type="term" value="F:oxidoreductase activity"/>
    <property type="evidence" value="ECO:0007669"/>
    <property type="project" value="InterPro"/>
</dbReference>